<proteinExistence type="predicted"/>
<name>A0A4P7W482_9BACT</name>
<dbReference type="InterPro" id="IPR001623">
    <property type="entry name" value="DnaJ_domain"/>
</dbReference>
<dbReference type="Pfam" id="PF18847">
    <property type="entry name" value="LPD29"/>
    <property type="match status" value="1"/>
</dbReference>
<dbReference type="RefSeq" id="WP_136416071.1">
    <property type="nucleotide sequence ID" value="NZ_CP039396.1"/>
</dbReference>
<evidence type="ECO:0000313" key="2">
    <source>
        <dbReference type="EMBL" id="QCD42859.1"/>
    </source>
</evidence>
<feature type="domain" description="J" evidence="1">
    <location>
        <begin position="1"/>
        <end position="84"/>
    </location>
</feature>
<dbReference type="InterPro" id="IPR036869">
    <property type="entry name" value="J_dom_sf"/>
</dbReference>
<dbReference type="EMBL" id="CP039396">
    <property type="protein sequence ID" value="QCD42859.1"/>
    <property type="molecule type" value="Genomic_DNA"/>
</dbReference>
<gene>
    <name evidence="2" type="ORF">E7747_11520</name>
</gene>
<evidence type="ECO:0000259" key="1">
    <source>
        <dbReference type="PROSITE" id="PS50076"/>
    </source>
</evidence>
<dbReference type="CDD" id="cd06257">
    <property type="entry name" value="DnaJ"/>
    <property type="match status" value="1"/>
</dbReference>
<dbReference type="Proteomes" id="UP000297149">
    <property type="component" value="Chromosome"/>
</dbReference>
<accession>A0A4P7W482</accession>
<sequence>MIYFQNINSLADLKKKYRRLAIDNHPDKGGSTETMQRINSEFEKLFAVWKDVPVSPTSDLNGYENDYGGASAGEYTRYVYNEYRWRGSNYKGQSSREIVEIIRNWLKETYPKYKFSVRRDGYSSIHVTLMTADFEAFTKESGYIHCSINHYRVEREQGLTDRAREVMTNVKDFVMSYNYDDSDPMTDYFCTNFYLTLGIGKWSNPYKVVLPKLGMKGPKPKTFRHPEGAAHKAIRLALEKGRFDFVESMRHSGYKVYGSDHYGSKGEHYFWPKQYSSAKSAQKRIDKLEKAGIICRLTGYNGGCIRFIGYTPETERMLRQEELEYNEAREKWELENGPLCPASA</sequence>
<dbReference type="KEGG" id="ddb:E7747_11520"/>
<dbReference type="PROSITE" id="PS50076">
    <property type="entry name" value="DNAJ_2"/>
    <property type="match status" value="1"/>
</dbReference>
<dbReference type="Gene3D" id="1.10.287.110">
    <property type="entry name" value="DnaJ domain"/>
    <property type="match status" value="1"/>
</dbReference>
<dbReference type="InterPro" id="IPR041311">
    <property type="entry name" value="LPD29"/>
</dbReference>
<organism evidence="2 3">
    <name type="scientific">Duncaniella dubosii</name>
    <dbReference type="NCBI Taxonomy" id="2518971"/>
    <lineage>
        <taxon>Bacteria</taxon>
        <taxon>Pseudomonadati</taxon>
        <taxon>Bacteroidota</taxon>
        <taxon>Bacteroidia</taxon>
        <taxon>Bacteroidales</taxon>
        <taxon>Muribaculaceae</taxon>
        <taxon>Duncaniella</taxon>
    </lineage>
</organism>
<dbReference type="SUPFAM" id="SSF46565">
    <property type="entry name" value="Chaperone J-domain"/>
    <property type="match status" value="1"/>
</dbReference>
<evidence type="ECO:0000313" key="3">
    <source>
        <dbReference type="Proteomes" id="UP000297149"/>
    </source>
</evidence>
<dbReference type="AlphaFoldDB" id="A0A4P7W482"/>
<protein>
    <submittedName>
        <fullName evidence="2">Molecular chaperone DnaJ</fullName>
    </submittedName>
</protein>
<reference evidence="3" key="1">
    <citation type="submission" date="2019-02" db="EMBL/GenBank/DDBJ databases">
        <title>Isolation and identification of novel species under the genus Muribaculum.</title>
        <authorList>
            <person name="Miyake S."/>
            <person name="Ding Y."/>
            <person name="Low A."/>
            <person name="Soh M."/>
            <person name="Seedorf H."/>
        </authorList>
    </citation>
    <scope>NUCLEOTIDE SEQUENCE [LARGE SCALE GENOMIC DNA]</scope>
    <source>
        <strain evidence="3">H5</strain>
    </source>
</reference>
<keyword evidence="3" id="KW-1185">Reference proteome</keyword>